<dbReference type="EnsemblMetazoa" id="ASIC017107-RA">
    <property type="protein sequence ID" value="ASIC017107-PA"/>
    <property type="gene ID" value="ASIC017107"/>
</dbReference>
<evidence type="ECO:0000313" key="3">
    <source>
        <dbReference type="EnsemblMetazoa" id="ASIC017107-PA"/>
    </source>
</evidence>
<feature type="compositionally biased region" description="Polar residues" evidence="1">
    <location>
        <begin position="47"/>
        <end position="57"/>
    </location>
</feature>
<proteinExistence type="predicted"/>
<evidence type="ECO:0000313" key="4">
    <source>
        <dbReference type="Proteomes" id="UP000030765"/>
    </source>
</evidence>
<dbReference type="VEuPathDB" id="VectorBase:ASIC017107"/>
<accession>A0A084WF55</accession>
<gene>
    <name evidence="2" type="ORF">ZHAS_00017107</name>
</gene>
<dbReference type="AlphaFoldDB" id="A0A084WF55"/>
<name>A0A084WF55_ANOSI</name>
<evidence type="ECO:0000256" key="1">
    <source>
        <dbReference type="SAM" id="MobiDB-lite"/>
    </source>
</evidence>
<keyword evidence="4" id="KW-1185">Reference proteome</keyword>
<feature type="region of interest" description="Disordered" evidence="1">
    <location>
        <begin position="47"/>
        <end position="67"/>
    </location>
</feature>
<sequence length="90" mass="9411">MKPAPAGATHPRAGPELSSTFTRAMVERREIGPPLASSYHRADLCATTTPAPEQGDTSEAGRLSAERTRTDTDFAAVLGHLQPSPAILSG</sequence>
<dbReference type="EMBL" id="KE525342">
    <property type="protein sequence ID" value="KFB48849.1"/>
    <property type="molecule type" value="Genomic_DNA"/>
</dbReference>
<evidence type="ECO:0000313" key="2">
    <source>
        <dbReference type="EMBL" id="KFB48849.1"/>
    </source>
</evidence>
<organism evidence="2">
    <name type="scientific">Anopheles sinensis</name>
    <name type="common">Mosquito</name>
    <dbReference type="NCBI Taxonomy" id="74873"/>
    <lineage>
        <taxon>Eukaryota</taxon>
        <taxon>Metazoa</taxon>
        <taxon>Ecdysozoa</taxon>
        <taxon>Arthropoda</taxon>
        <taxon>Hexapoda</taxon>
        <taxon>Insecta</taxon>
        <taxon>Pterygota</taxon>
        <taxon>Neoptera</taxon>
        <taxon>Endopterygota</taxon>
        <taxon>Diptera</taxon>
        <taxon>Nematocera</taxon>
        <taxon>Culicoidea</taxon>
        <taxon>Culicidae</taxon>
        <taxon>Anophelinae</taxon>
        <taxon>Anopheles</taxon>
    </lineage>
</organism>
<dbReference type="EMBL" id="ATLV01023302">
    <property type="status" value="NOT_ANNOTATED_CDS"/>
    <property type="molecule type" value="Genomic_DNA"/>
</dbReference>
<dbReference type="Proteomes" id="UP000030765">
    <property type="component" value="Unassembled WGS sequence"/>
</dbReference>
<protein>
    <submittedName>
        <fullName evidence="2 3">Uncharacterized protein</fullName>
    </submittedName>
</protein>
<reference evidence="3" key="2">
    <citation type="submission" date="2020-05" db="UniProtKB">
        <authorList>
            <consortium name="EnsemblMetazoa"/>
        </authorList>
    </citation>
    <scope>IDENTIFICATION</scope>
</reference>
<reference evidence="2 4" key="1">
    <citation type="journal article" date="2014" name="BMC Genomics">
        <title>Genome sequence of Anopheles sinensis provides insight into genetics basis of mosquito competence for malaria parasites.</title>
        <authorList>
            <person name="Zhou D."/>
            <person name="Zhang D."/>
            <person name="Ding G."/>
            <person name="Shi L."/>
            <person name="Hou Q."/>
            <person name="Ye Y."/>
            <person name="Xu Y."/>
            <person name="Zhou H."/>
            <person name="Xiong C."/>
            <person name="Li S."/>
            <person name="Yu J."/>
            <person name="Hong S."/>
            <person name="Yu X."/>
            <person name="Zou P."/>
            <person name="Chen C."/>
            <person name="Chang X."/>
            <person name="Wang W."/>
            <person name="Lv Y."/>
            <person name="Sun Y."/>
            <person name="Ma L."/>
            <person name="Shen B."/>
            <person name="Zhu C."/>
        </authorList>
    </citation>
    <scope>NUCLEOTIDE SEQUENCE [LARGE SCALE GENOMIC DNA]</scope>
</reference>